<comment type="caution">
    <text evidence="2">The sequence shown here is derived from an EMBL/GenBank/DDBJ whole genome shotgun (WGS) entry which is preliminary data.</text>
</comment>
<protein>
    <recommendedName>
        <fullName evidence="4">PH domain-containing protein</fullName>
    </recommendedName>
</protein>
<feature type="transmembrane region" description="Helical" evidence="1">
    <location>
        <begin position="28"/>
        <end position="48"/>
    </location>
</feature>
<keyword evidence="1" id="KW-0812">Transmembrane</keyword>
<dbReference type="AlphaFoldDB" id="A0A8J3PSD1"/>
<dbReference type="EMBL" id="BONV01000015">
    <property type="protein sequence ID" value="GIG80761.1"/>
    <property type="molecule type" value="Genomic_DNA"/>
</dbReference>
<proteinExistence type="predicted"/>
<feature type="transmembrane region" description="Helical" evidence="1">
    <location>
        <begin position="157"/>
        <end position="176"/>
    </location>
</feature>
<keyword evidence="1" id="KW-0472">Membrane</keyword>
<dbReference type="Proteomes" id="UP000630097">
    <property type="component" value="Unassembled WGS sequence"/>
</dbReference>
<organism evidence="2 3">
    <name type="scientific">Planotetraspora kaengkrachanensis</name>
    <dbReference type="NCBI Taxonomy" id="575193"/>
    <lineage>
        <taxon>Bacteria</taxon>
        <taxon>Bacillati</taxon>
        <taxon>Actinomycetota</taxon>
        <taxon>Actinomycetes</taxon>
        <taxon>Streptosporangiales</taxon>
        <taxon>Streptosporangiaceae</taxon>
        <taxon>Planotetraspora</taxon>
    </lineage>
</organism>
<evidence type="ECO:0008006" key="4">
    <source>
        <dbReference type="Google" id="ProtNLM"/>
    </source>
</evidence>
<reference evidence="2 3" key="1">
    <citation type="submission" date="2021-01" db="EMBL/GenBank/DDBJ databases">
        <title>Whole genome shotgun sequence of Planotetraspora kaengkrachanensis NBRC 104272.</title>
        <authorList>
            <person name="Komaki H."/>
            <person name="Tamura T."/>
        </authorList>
    </citation>
    <scope>NUCLEOTIDE SEQUENCE [LARGE SCALE GENOMIC DNA]</scope>
    <source>
        <strain evidence="2 3">NBRC 104272</strain>
    </source>
</reference>
<keyword evidence="1" id="KW-1133">Transmembrane helix</keyword>
<evidence type="ECO:0000313" key="2">
    <source>
        <dbReference type="EMBL" id="GIG80761.1"/>
    </source>
</evidence>
<name>A0A8J3PSD1_9ACTN</name>
<accession>A0A8J3PSD1</accession>
<evidence type="ECO:0000256" key="1">
    <source>
        <dbReference type="SAM" id="Phobius"/>
    </source>
</evidence>
<dbReference type="RefSeq" id="WP_203884146.1">
    <property type="nucleotide sequence ID" value="NZ_BAABHH010000014.1"/>
</dbReference>
<gene>
    <name evidence="2" type="ORF">Pka01_38880</name>
</gene>
<sequence>MLVTLVGLVVTTVGAVTAILRGDAPTVFAPVMGAFFAVLIILAITALVRGRIILTAQEIVVQGLVAQRRSRSRVAEVVRATIVAPRAGATESLFLLDAHRNLVIRVSGYYYTRRQLDQLVNALGVPCSGPSRPVNANQLAKTYPGLVSRVQRHPSRIAFAIVACSTVIALVAVWIATAS</sequence>
<keyword evidence="3" id="KW-1185">Reference proteome</keyword>
<evidence type="ECO:0000313" key="3">
    <source>
        <dbReference type="Proteomes" id="UP000630097"/>
    </source>
</evidence>